<sequence>MPSPRRSSQPKLYVDESSVDGLNRRQLPFIPVFAQSVAAIAPAGTSAVTPLFVIAALGGFGGLVAFVVALAVAMLVAACIRPMAQRVAVVGGLYSYVAQGLGARFALPTAWSAIVGYGSVSMAGLLAVGLYLTHIAVSVGVSATVPVVSMSVIVALAAVITCVLMVRGIKVSATATLVIEVVSVVIMVGLMVAVAIVHRDAPWSEVFAPHGEGALGIGTVVAVSAFVGFESATTLSSEAQKPFLTVPRTLRWTPVAAGAIYLLAVVSQSVAMFGAPDDVRSSSTPLAALFLSEGSRAASVVLDVGIATSFFACTLASVNALVRVLFCLARERVAPGPLGRAHPRFRTPAVAIVAAMTVVAVVPLVFLWSGGDPEAGIRAFLTLSALGYMGSYLTASLAAPVFLRDIGEPSRRIVWLGAIAGLVLGGLLIGAAFADIGHSTVLFVVYIASMAVVVAAVVVVARVAPDRLRRVGVFDETRRSDVLTLSTLR</sequence>
<keyword evidence="2" id="KW-1003">Cell membrane</keyword>
<feature type="transmembrane region" description="Helical" evidence="6">
    <location>
        <begin position="51"/>
        <end position="76"/>
    </location>
</feature>
<feature type="transmembrane region" description="Helical" evidence="6">
    <location>
        <begin position="440"/>
        <end position="461"/>
    </location>
</feature>
<dbReference type="InterPro" id="IPR050367">
    <property type="entry name" value="APC_superfamily"/>
</dbReference>
<evidence type="ECO:0000313" key="8">
    <source>
        <dbReference type="Proteomes" id="UP000008363"/>
    </source>
</evidence>
<dbReference type="InterPro" id="IPR002293">
    <property type="entry name" value="AA/rel_permease1"/>
</dbReference>
<reference evidence="7 8" key="1">
    <citation type="submission" date="2012-08" db="EMBL/GenBank/DDBJ databases">
        <title>Whole genome shotgun sequence of Gordonia rhizosphera NBRC 16068.</title>
        <authorList>
            <person name="Takarada H."/>
            <person name="Isaki S."/>
            <person name="Hosoyama A."/>
            <person name="Tsuchikane K."/>
            <person name="Katsumata H."/>
            <person name="Baba S."/>
            <person name="Ohji S."/>
            <person name="Yamazaki S."/>
            <person name="Fujita N."/>
        </authorList>
    </citation>
    <scope>NUCLEOTIDE SEQUENCE [LARGE SCALE GENOMIC DNA]</scope>
    <source>
        <strain evidence="7 8">NBRC 16068</strain>
    </source>
</reference>
<gene>
    <name evidence="7" type="ORF">GORHZ_160_00110</name>
</gene>
<feature type="transmembrane region" description="Helical" evidence="6">
    <location>
        <begin position="27"/>
        <end position="45"/>
    </location>
</feature>
<evidence type="ECO:0000313" key="7">
    <source>
        <dbReference type="EMBL" id="GAB92095.1"/>
    </source>
</evidence>
<evidence type="ECO:0000256" key="1">
    <source>
        <dbReference type="ARBA" id="ARBA00004651"/>
    </source>
</evidence>
<feature type="transmembrane region" description="Helical" evidence="6">
    <location>
        <begin position="177"/>
        <end position="197"/>
    </location>
</feature>
<evidence type="ECO:0000256" key="4">
    <source>
        <dbReference type="ARBA" id="ARBA00022989"/>
    </source>
</evidence>
<organism evidence="7 8">
    <name type="scientific">Gordonia rhizosphera NBRC 16068</name>
    <dbReference type="NCBI Taxonomy" id="1108045"/>
    <lineage>
        <taxon>Bacteria</taxon>
        <taxon>Bacillati</taxon>
        <taxon>Actinomycetota</taxon>
        <taxon>Actinomycetes</taxon>
        <taxon>Mycobacteriales</taxon>
        <taxon>Gordoniaceae</taxon>
        <taxon>Gordonia</taxon>
    </lineage>
</organism>
<feature type="transmembrane region" description="Helical" evidence="6">
    <location>
        <begin position="349"/>
        <end position="368"/>
    </location>
</feature>
<protein>
    <submittedName>
        <fullName evidence="7">Putative amino acid transporter</fullName>
    </submittedName>
</protein>
<feature type="transmembrane region" description="Helical" evidence="6">
    <location>
        <begin position="255"/>
        <end position="275"/>
    </location>
</feature>
<keyword evidence="4 6" id="KW-1133">Transmembrane helix</keyword>
<feature type="transmembrane region" description="Helical" evidence="6">
    <location>
        <begin position="114"/>
        <end position="137"/>
    </location>
</feature>
<keyword evidence="8" id="KW-1185">Reference proteome</keyword>
<dbReference type="PANTHER" id="PTHR42770:SF7">
    <property type="entry name" value="MEMBRANE PROTEIN"/>
    <property type="match status" value="1"/>
</dbReference>
<dbReference type="GO" id="GO:0005886">
    <property type="term" value="C:plasma membrane"/>
    <property type="evidence" value="ECO:0007669"/>
    <property type="project" value="UniProtKB-SubCell"/>
</dbReference>
<dbReference type="STRING" id="1108045.GORHZ_160_00110"/>
<dbReference type="PANTHER" id="PTHR42770">
    <property type="entry name" value="AMINO ACID TRANSPORTER-RELATED"/>
    <property type="match status" value="1"/>
</dbReference>
<feature type="transmembrane region" description="Helical" evidence="6">
    <location>
        <begin position="304"/>
        <end position="328"/>
    </location>
</feature>
<evidence type="ECO:0000256" key="6">
    <source>
        <dbReference type="SAM" id="Phobius"/>
    </source>
</evidence>
<dbReference type="eggNOG" id="COG0531">
    <property type="taxonomic scope" value="Bacteria"/>
</dbReference>
<dbReference type="AlphaFoldDB" id="K6VYW4"/>
<name>K6VYW4_9ACTN</name>
<feature type="transmembrane region" description="Helical" evidence="6">
    <location>
        <begin position="143"/>
        <end position="165"/>
    </location>
</feature>
<dbReference type="PIRSF" id="PIRSF006060">
    <property type="entry name" value="AA_transporter"/>
    <property type="match status" value="1"/>
</dbReference>
<proteinExistence type="predicted"/>
<evidence type="ECO:0000256" key="2">
    <source>
        <dbReference type="ARBA" id="ARBA00022475"/>
    </source>
</evidence>
<dbReference type="OrthoDB" id="3790922at2"/>
<dbReference type="Gene3D" id="1.20.1740.10">
    <property type="entry name" value="Amino acid/polyamine transporter I"/>
    <property type="match status" value="1"/>
</dbReference>
<comment type="caution">
    <text evidence="7">The sequence shown here is derived from an EMBL/GenBank/DDBJ whole genome shotgun (WGS) entry which is preliminary data.</text>
</comment>
<keyword evidence="5 6" id="KW-0472">Membrane</keyword>
<feature type="transmembrane region" description="Helical" evidence="6">
    <location>
        <begin position="217"/>
        <end position="235"/>
    </location>
</feature>
<dbReference type="RefSeq" id="WP_006336154.1">
    <property type="nucleotide sequence ID" value="NZ_BAHC01000160.1"/>
</dbReference>
<feature type="transmembrane region" description="Helical" evidence="6">
    <location>
        <begin position="380"/>
        <end position="402"/>
    </location>
</feature>
<dbReference type="GO" id="GO:0022857">
    <property type="term" value="F:transmembrane transporter activity"/>
    <property type="evidence" value="ECO:0007669"/>
    <property type="project" value="InterPro"/>
</dbReference>
<accession>K6VYW4</accession>
<feature type="transmembrane region" description="Helical" evidence="6">
    <location>
        <begin position="414"/>
        <end position="434"/>
    </location>
</feature>
<dbReference type="EMBL" id="BAHC01000160">
    <property type="protein sequence ID" value="GAB92095.1"/>
    <property type="molecule type" value="Genomic_DNA"/>
</dbReference>
<dbReference type="Proteomes" id="UP000008363">
    <property type="component" value="Unassembled WGS sequence"/>
</dbReference>
<evidence type="ECO:0000256" key="3">
    <source>
        <dbReference type="ARBA" id="ARBA00022692"/>
    </source>
</evidence>
<keyword evidence="3 6" id="KW-0812">Transmembrane</keyword>
<dbReference type="Pfam" id="PF13520">
    <property type="entry name" value="AA_permease_2"/>
    <property type="match status" value="1"/>
</dbReference>
<comment type="subcellular location">
    <subcellularLocation>
        <location evidence="1">Cell membrane</location>
        <topology evidence="1">Multi-pass membrane protein</topology>
    </subcellularLocation>
</comment>
<evidence type="ECO:0000256" key="5">
    <source>
        <dbReference type="ARBA" id="ARBA00023136"/>
    </source>
</evidence>